<comment type="similarity">
    <text evidence="2">Belongs to the TLS1 family.</text>
</comment>
<evidence type="ECO:0000256" key="4">
    <source>
        <dbReference type="SAM" id="MobiDB-lite"/>
    </source>
</evidence>
<dbReference type="RefSeq" id="XP_022326695.1">
    <property type="nucleotide sequence ID" value="XM_022470987.1"/>
</dbReference>
<evidence type="ECO:0000256" key="1">
    <source>
        <dbReference type="ARBA" id="ARBA00004123"/>
    </source>
</evidence>
<dbReference type="GO" id="GO:0005681">
    <property type="term" value="C:spliceosomal complex"/>
    <property type="evidence" value="ECO:0007669"/>
    <property type="project" value="TreeGrafter"/>
</dbReference>
<keyword evidence="5" id="KW-1185">Reference proteome</keyword>
<feature type="compositionally biased region" description="Basic residues" evidence="4">
    <location>
        <begin position="7"/>
        <end position="17"/>
    </location>
</feature>
<dbReference type="OrthoDB" id="5627at2759"/>
<feature type="region of interest" description="Disordered" evidence="4">
    <location>
        <begin position="1"/>
        <end position="30"/>
    </location>
</feature>
<name>A0A8B8DG63_CRAVI</name>
<evidence type="ECO:0000313" key="5">
    <source>
        <dbReference type="Proteomes" id="UP000694844"/>
    </source>
</evidence>
<dbReference type="KEGG" id="cvn:111126390"/>
<dbReference type="InterPro" id="IPR010756">
    <property type="entry name" value="Tls1-like"/>
</dbReference>
<protein>
    <submittedName>
        <fullName evidence="6">Uncharacterized protein C9orf78 homolog</fullName>
    </submittedName>
</protein>
<dbReference type="AlphaFoldDB" id="A0A8B8DG63"/>
<gene>
    <name evidence="6" type="primary">LOC111126390</name>
</gene>
<evidence type="ECO:0000256" key="3">
    <source>
        <dbReference type="ARBA" id="ARBA00023242"/>
    </source>
</evidence>
<organism evidence="5 6">
    <name type="scientific">Crassostrea virginica</name>
    <name type="common">Eastern oyster</name>
    <dbReference type="NCBI Taxonomy" id="6565"/>
    <lineage>
        <taxon>Eukaryota</taxon>
        <taxon>Metazoa</taxon>
        <taxon>Spiralia</taxon>
        <taxon>Lophotrochozoa</taxon>
        <taxon>Mollusca</taxon>
        <taxon>Bivalvia</taxon>
        <taxon>Autobranchia</taxon>
        <taxon>Pteriomorphia</taxon>
        <taxon>Ostreida</taxon>
        <taxon>Ostreoidea</taxon>
        <taxon>Ostreidae</taxon>
        <taxon>Crassostrea</taxon>
    </lineage>
</organism>
<evidence type="ECO:0000256" key="2">
    <source>
        <dbReference type="ARBA" id="ARBA00007643"/>
    </source>
</evidence>
<dbReference type="PANTHER" id="PTHR13486">
    <property type="entry name" value="TELOMERE LENGTH AND SILENCING PROTEIN 1 TLS1 FAMILY MEMBER"/>
    <property type="match status" value="1"/>
</dbReference>
<comment type="subcellular location">
    <subcellularLocation>
        <location evidence="1">Nucleus</location>
    </subcellularLocation>
</comment>
<dbReference type="GO" id="GO:0000398">
    <property type="term" value="P:mRNA splicing, via spliceosome"/>
    <property type="evidence" value="ECO:0007669"/>
    <property type="project" value="TreeGrafter"/>
</dbReference>
<dbReference type="PANTHER" id="PTHR13486:SF2">
    <property type="entry name" value="SPLICING FACTOR C9ORF78"/>
    <property type="match status" value="1"/>
</dbReference>
<reference evidence="6" key="1">
    <citation type="submission" date="2025-08" db="UniProtKB">
        <authorList>
            <consortium name="RefSeq"/>
        </authorList>
    </citation>
    <scope>IDENTIFICATION</scope>
    <source>
        <tissue evidence="6">Whole sample</tissue>
    </source>
</reference>
<dbReference type="Pfam" id="PF07052">
    <property type="entry name" value="Hep_59"/>
    <property type="match status" value="1"/>
</dbReference>
<evidence type="ECO:0000313" key="6">
    <source>
        <dbReference type="RefSeq" id="XP_022326695.1"/>
    </source>
</evidence>
<dbReference type="GeneID" id="111126390"/>
<keyword evidence="3" id="KW-0539">Nucleus</keyword>
<proteinExistence type="inferred from homology"/>
<dbReference type="Proteomes" id="UP000694844">
    <property type="component" value="Chromosome 3"/>
</dbReference>
<accession>A0A8B8DG63</accession>
<sequence>MADFKKVKSRNIRKRRKSSDNESESEEEEQVISKIQDIKELQKQRNKQNGVNATALALGKKLSKEQAMSSSDPFKLETGGMVNMKELKKKKLTTEEVEAIGTAFAAETNRRDEDTEMLKYVEVELAKRKGHHKEETPIKGHSKEDALYSLPEKLKVGSGSKRTEDMLSNQMLSGIPEVDLGIEAKIANIESTEIAKQKLLLEKMRRKDNEVSDFVPTNMAANFVQHNRFNIEDTAPILNKAVQPPKPEPVRVGDVIN</sequence>
<feature type="compositionally biased region" description="Acidic residues" evidence="4">
    <location>
        <begin position="21"/>
        <end position="30"/>
    </location>
</feature>